<dbReference type="EMBL" id="KZ309409">
    <property type="protein sequence ID" value="KAG8238657.1"/>
    <property type="molecule type" value="Genomic_DNA"/>
</dbReference>
<evidence type="ECO:0008006" key="3">
    <source>
        <dbReference type="Google" id="ProtNLM"/>
    </source>
</evidence>
<comment type="caution">
    <text evidence="1">The sequence shown here is derived from an EMBL/GenBank/DDBJ whole genome shotgun (WGS) entry which is preliminary data.</text>
</comment>
<dbReference type="PANTHER" id="PTHR45913">
    <property type="entry name" value="EPM2A-INTERACTING PROTEIN 1"/>
    <property type="match status" value="1"/>
</dbReference>
<reference evidence="1" key="1">
    <citation type="submission" date="2013-04" db="EMBL/GenBank/DDBJ databases">
        <authorList>
            <person name="Qu J."/>
            <person name="Murali S.C."/>
            <person name="Bandaranaike D."/>
            <person name="Bellair M."/>
            <person name="Blankenburg K."/>
            <person name="Chao H."/>
            <person name="Dinh H."/>
            <person name="Doddapaneni H."/>
            <person name="Downs B."/>
            <person name="Dugan-Rocha S."/>
            <person name="Elkadiri S."/>
            <person name="Gnanaolivu R.D."/>
            <person name="Hernandez B."/>
            <person name="Javaid M."/>
            <person name="Jayaseelan J.C."/>
            <person name="Lee S."/>
            <person name="Li M."/>
            <person name="Ming W."/>
            <person name="Munidasa M."/>
            <person name="Muniz J."/>
            <person name="Nguyen L."/>
            <person name="Ongeri F."/>
            <person name="Osuji N."/>
            <person name="Pu L.-L."/>
            <person name="Puazo M."/>
            <person name="Qu C."/>
            <person name="Quiroz J."/>
            <person name="Raj R."/>
            <person name="Weissenberger G."/>
            <person name="Xin Y."/>
            <person name="Zou X."/>
            <person name="Han Y."/>
            <person name="Richards S."/>
            <person name="Worley K."/>
            <person name="Muzny D."/>
            <person name="Gibbs R."/>
        </authorList>
    </citation>
    <scope>NUCLEOTIDE SEQUENCE</scope>
    <source>
        <strain evidence="1">Sampled in the wild</strain>
    </source>
</reference>
<evidence type="ECO:0000313" key="1">
    <source>
        <dbReference type="EMBL" id="KAG8238657.1"/>
    </source>
</evidence>
<dbReference type="Proteomes" id="UP000792457">
    <property type="component" value="Unassembled WGS sequence"/>
</dbReference>
<organism evidence="1 2">
    <name type="scientific">Ladona fulva</name>
    <name type="common">Scarce chaser dragonfly</name>
    <name type="synonym">Libellula fulva</name>
    <dbReference type="NCBI Taxonomy" id="123851"/>
    <lineage>
        <taxon>Eukaryota</taxon>
        <taxon>Metazoa</taxon>
        <taxon>Ecdysozoa</taxon>
        <taxon>Arthropoda</taxon>
        <taxon>Hexapoda</taxon>
        <taxon>Insecta</taxon>
        <taxon>Pterygota</taxon>
        <taxon>Palaeoptera</taxon>
        <taxon>Odonata</taxon>
        <taxon>Epiprocta</taxon>
        <taxon>Anisoptera</taxon>
        <taxon>Libelluloidea</taxon>
        <taxon>Libellulidae</taxon>
        <taxon>Ladona</taxon>
    </lineage>
</organism>
<dbReference type="PANTHER" id="PTHR45913:SF10">
    <property type="entry name" value="DUF4371 DOMAIN-CONTAINING PROTEIN"/>
    <property type="match status" value="1"/>
</dbReference>
<reference evidence="1" key="2">
    <citation type="submission" date="2017-10" db="EMBL/GenBank/DDBJ databases">
        <title>Ladona fulva Genome sequencing and assembly.</title>
        <authorList>
            <person name="Murali S."/>
            <person name="Richards S."/>
            <person name="Bandaranaike D."/>
            <person name="Bellair M."/>
            <person name="Blankenburg K."/>
            <person name="Chao H."/>
            <person name="Dinh H."/>
            <person name="Doddapaneni H."/>
            <person name="Dugan-Rocha S."/>
            <person name="Elkadiri S."/>
            <person name="Gnanaolivu R."/>
            <person name="Hernandez B."/>
            <person name="Skinner E."/>
            <person name="Javaid M."/>
            <person name="Lee S."/>
            <person name="Li M."/>
            <person name="Ming W."/>
            <person name="Munidasa M."/>
            <person name="Muniz J."/>
            <person name="Nguyen L."/>
            <person name="Hughes D."/>
            <person name="Osuji N."/>
            <person name="Pu L.-L."/>
            <person name="Puazo M."/>
            <person name="Qu C."/>
            <person name="Quiroz J."/>
            <person name="Raj R."/>
            <person name="Weissenberger G."/>
            <person name="Xin Y."/>
            <person name="Zou X."/>
            <person name="Han Y."/>
            <person name="Worley K."/>
            <person name="Muzny D."/>
            <person name="Gibbs R."/>
        </authorList>
    </citation>
    <scope>NUCLEOTIDE SEQUENCE</scope>
    <source>
        <strain evidence="1">Sampled in the wild</strain>
    </source>
</reference>
<accession>A0A8K0PA17</accession>
<sequence length="261" mass="29818">MPLSRNTVKDRISKMTKNVSEQLTKDIASCKYFSICVDGSMDRTLSARIAIIVRLSLCDEIREELINLVTLPERTEICKAVVNELNVKNFDFSKEVSVTTDGAPSMVGREAGFVSLAFSSGVSLHYKTGNFVSKILVANFISARPLKTRQFQNLMSEVNSIYKGLLMYNNICWFSRGYILQRIVECFEEIHMFMMDEKLSCQELYDVLWACRLMFFTDFSQDLNDLNIKLQGLGKTIDLIRAFEIKLGVFIHGINTGKFKY</sequence>
<dbReference type="OrthoDB" id="6623314at2759"/>
<dbReference type="AlphaFoldDB" id="A0A8K0PA17"/>
<name>A0A8K0PA17_LADFU</name>
<gene>
    <name evidence="1" type="ORF">J437_LFUL018150</name>
</gene>
<evidence type="ECO:0000313" key="2">
    <source>
        <dbReference type="Proteomes" id="UP000792457"/>
    </source>
</evidence>
<keyword evidence="2" id="KW-1185">Reference proteome</keyword>
<protein>
    <recommendedName>
        <fullName evidence="3">DUF4371 domain-containing protein</fullName>
    </recommendedName>
</protein>
<proteinExistence type="predicted"/>